<dbReference type="Pfam" id="PF00043">
    <property type="entry name" value="GST_C"/>
    <property type="match status" value="1"/>
</dbReference>
<evidence type="ECO:0000259" key="4">
    <source>
        <dbReference type="PROSITE" id="PS50405"/>
    </source>
</evidence>
<evidence type="ECO:0000259" key="3">
    <source>
        <dbReference type="PROSITE" id="PS50404"/>
    </source>
</evidence>
<dbReference type="Gene3D" id="1.20.1050.10">
    <property type="match status" value="1"/>
</dbReference>
<dbReference type="PROSITE" id="PS50405">
    <property type="entry name" value="GST_CTER"/>
    <property type="match status" value="1"/>
</dbReference>
<dbReference type="RefSeq" id="XP_066712992.1">
    <property type="nucleotide sequence ID" value="XM_066863882.1"/>
</dbReference>
<dbReference type="PROSITE" id="PS50404">
    <property type="entry name" value="GST_NTER"/>
    <property type="match status" value="1"/>
</dbReference>
<dbReference type="SUPFAM" id="SSF47616">
    <property type="entry name" value="GST C-terminal domain-like"/>
    <property type="match status" value="1"/>
</dbReference>
<protein>
    <recommendedName>
        <fullName evidence="7">Glutathione S-transferase</fullName>
    </recommendedName>
</protein>
<evidence type="ECO:0000256" key="1">
    <source>
        <dbReference type="ARBA" id="ARBA00007409"/>
    </source>
</evidence>
<feature type="domain" description="GST C-terminal" evidence="4">
    <location>
        <begin position="66"/>
        <end position="194"/>
    </location>
</feature>
<accession>A0ABR1TVT3</accession>
<organism evidence="5 6">
    <name type="scientific">Apiospora phragmitis</name>
    <dbReference type="NCBI Taxonomy" id="2905665"/>
    <lineage>
        <taxon>Eukaryota</taxon>
        <taxon>Fungi</taxon>
        <taxon>Dikarya</taxon>
        <taxon>Ascomycota</taxon>
        <taxon>Pezizomycotina</taxon>
        <taxon>Sordariomycetes</taxon>
        <taxon>Xylariomycetidae</taxon>
        <taxon>Amphisphaeriales</taxon>
        <taxon>Apiosporaceae</taxon>
        <taxon>Apiospora</taxon>
    </lineage>
</organism>
<evidence type="ECO:0000313" key="5">
    <source>
        <dbReference type="EMBL" id="KAK8050743.1"/>
    </source>
</evidence>
<dbReference type="SUPFAM" id="SSF52833">
    <property type="entry name" value="Thioredoxin-like"/>
    <property type="match status" value="1"/>
</dbReference>
<dbReference type="InterPro" id="IPR036249">
    <property type="entry name" value="Thioredoxin-like_sf"/>
</dbReference>
<name>A0ABR1TVT3_9PEZI</name>
<keyword evidence="6" id="KW-1185">Reference proteome</keyword>
<dbReference type="PANTHER" id="PTHR43986:SF1">
    <property type="entry name" value="ELONGATION FACTOR 1-GAMMA"/>
    <property type="match status" value="1"/>
</dbReference>
<dbReference type="InterPro" id="IPR004045">
    <property type="entry name" value="Glutathione_S-Trfase_N"/>
</dbReference>
<dbReference type="Gene3D" id="3.40.30.10">
    <property type="entry name" value="Glutaredoxin"/>
    <property type="match status" value="1"/>
</dbReference>
<comment type="similarity">
    <text evidence="1 2">Belongs to the GST superfamily.</text>
</comment>
<dbReference type="Pfam" id="PF02798">
    <property type="entry name" value="GST_N"/>
    <property type="match status" value="1"/>
</dbReference>
<dbReference type="PANTHER" id="PTHR43986">
    <property type="entry name" value="ELONGATION FACTOR 1-GAMMA"/>
    <property type="match status" value="1"/>
</dbReference>
<sequence>MVFGTIYTRNPNPRTTAILAVAKAQGLSLDITYHDRDDPKSHQELLKVNPLGQVPVFRGSDGYGSTQQEYYSVIRWMSFANGDLLPAIGGIILPVIRQPIDVRMDDQDCLRVLRRDCQLMEEQLQKSRYLVGDQLTLADLFTVAMLQGAYVLLHQVLKPAYPRLTEWVNEVFAMPMFQSIAGPLHELNLPVPALLGIEKRPRGLSNGSGSTS</sequence>
<gene>
    <name evidence="5" type="ORF">PG994_012473</name>
</gene>
<dbReference type="GeneID" id="92096945"/>
<dbReference type="InterPro" id="IPR004046">
    <property type="entry name" value="GST_C"/>
</dbReference>
<evidence type="ECO:0000256" key="2">
    <source>
        <dbReference type="RuleBase" id="RU003494"/>
    </source>
</evidence>
<evidence type="ECO:0008006" key="7">
    <source>
        <dbReference type="Google" id="ProtNLM"/>
    </source>
</evidence>
<dbReference type="Proteomes" id="UP001480595">
    <property type="component" value="Unassembled WGS sequence"/>
</dbReference>
<dbReference type="InterPro" id="IPR036282">
    <property type="entry name" value="Glutathione-S-Trfase_C_sf"/>
</dbReference>
<reference evidence="5 6" key="1">
    <citation type="submission" date="2023-01" db="EMBL/GenBank/DDBJ databases">
        <title>Analysis of 21 Apiospora genomes using comparative genomics revels a genus with tremendous synthesis potential of carbohydrate active enzymes and secondary metabolites.</title>
        <authorList>
            <person name="Sorensen T."/>
        </authorList>
    </citation>
    <scope>NUCLEOTIDE SEQUENCE [LARGE SCALE GENOMIC DNA]</scope>
    <source>
        <strain evidence="5 6">CBS 135458</strain>
    </source>
</reference>
<dbReference type="InterPro" id="IPR050802">
    <property type="entry name" value="EF-GSTs"/>
</dbReference>
<comment type="caution">
    <text evidence="5">The sequence shown here is derived from an EMBL/GenBank/DDBJ whole genome shotgun (WGS) entry which is preliminary data.</text>
</comment>
<evidence type="ECO:0000313" key="6">
    <source>
        <dbReference type="Proteomes" id="UP001480595"/>
    </source>
</evidence>
<proteinExistence type="inferred from homology"/>
<dbReference type="InterPro" id="IPR010987">
    <property type="entry name" value="Glutathione-S-Trfase_C-like"/>
</dbReference>
<dbReference type="EMBL" id="JAQQWL010000011">
    <property type="protein sequence ID" value="KAK8050743.1"/>
    <property type="molecule type" value="Genomic_DNA"/>
</dbReference>
<feature type="domain" description="GST N-terminal" evidence="3">
    <location>
        <begin position="2"/>
        <end position="85"/>
    </location>
</feature>